<keyword evidence="1" id="KW-0175">Coiled coil</keyword>
<sequence length="42" mass="4657">MSSIEKIAARLAELGQLSEMLTKQLAEMDAEHEELTAAERVL</sequence>
<name>A0ABT6RY57_9ACTN</name>
<evidence type="ECO:0000256" key="1">
    <source>
        <dbReference type="SAM" id="Coils"/>
    </source>
</evidence>
<accession>A0ABT6RY57</accession>
<proteinExistence type="predicted"/>
<dbReference type="EMBL" id="JASCIR010000026">
    <property type="protein sequence ID" value="MDI3389338.1"/>
    <property type="molecule type" value="Genomic_DNA"/>
</dbReference>
<protein>
    <submittedName>
        <fullName evidence="2">Uncharacterized protein</fullName>
    </submittedName>
</protein>
<evidence type="ECO:0000313" key="2">
    <source>
        <dbReference type="EMBL" id="MDI3389338.1"/>
    </source>
</evidence>
<gene>
    <name evidence="2" type="ORF">QIS99_24530</name>
</gene>
<dbReference type="RefSeq" id="WP_282515802.1">
    <property type="nucleotide sequence ID" value="NZ_JASCIR010000026.1"/>
</dbReference>
<feature type="coiled-coil region" evidence="1">
    <location>
        <begin position="11"/>
        <end position="38"/>
    </location>
</feature>
<keyword evidence="3" id="KW-1185">Reference proteome</keyword>
<comment type="caution">
    <text evidence="2">The sequence shown here is derived from an EMBL/GenBank/DDBJ whole genome shotgun (WGS) entry which is preliminary data.</text>
</comment>
<evidence type="ECO:0000313" key="3">
    <source>
        <dbReference type="Proteomes" id="UP001224661"/>
    </source>
</evidence>
<dbReference type="Proteomes" id="UP001224661">
    <property type="component" value="Unassembled WGS sequence"/>
</dbReference>
<organism evidence="2 3">
    <name type="scientific">Streptomyces solicavernae</name>
    <dbReference type="NCBI Taxonomy" id="3043614"/>
    <lineage>
        <taxon>Bacteria</taxon>
        <taxon>Bacillati</taxon>
        <taxon>Actinomycetota</taxon>
        <taxon>Actinomycetes</taxon>
        <taxon>Kitasatosporales</taxon>
        <taxon>Streptomycetaceae</taxon>
        <taxon>Streptomyces</taxon>
    </lineage>
</organism>
<reference evidence="2 3" key="1">
    <citation type="submission" date="2023-05" db="EMBL/GenBank/DDBJ databases">
        <title>Draft genome sequence of Streptomyces sp. B-S-A8 isolated from a cave soil in Thailand.</title>
        <authorList>
            <person name="Chamroensaksri N."/>
            <person name="Muangham S."/>
        </authorList>
    </citation>
    <scope>NUCLEOTIDE SEQUENCE [LARGE SCALE GENOMIC DNA]</scope>
    <source>
        <strain evidence="2 3">B-S-A8</strain>
    </source>
</reference>